<dbReference type="PANTHER" id="PTHR31681:SF39">
    <property type="entry name" value="OS01G0785900 PROTEIN"/>
    <property type="match status" value="1"/>
</dbReference>
<dbReference type="Gene3D" id="3.90.228.10">
    <property type="match status" value="1"/>
</dbReference>
<sequence length="217" mass="23865">MALMSVLVTELVEGDSSRRIVEIICRASCNRPDNHSGGVERILKVHNMQKTLAQFEEYRELVKIKASKLPKKHPRCLADGNELLRFHGSTVECSLGMKGSSSLCTSDKCRVCRILRYGFSTKKELSDGVGVFTASTSGRAFDSIQVLDGNPSLRKALIVCRVIAGRVHRPVENIQDIVGQSGFDSLAGKVGVHSSIEELYLLSPRALLPCFVVIYKT</sequence>
<reference evidence="1" key="1">
    <citation type="submission" date="2020-06" db="EMBL/GenBank/DDBJ databases">
        <authorList>
            <person name="Li T."/>
            <person name="Hu X."/>
            <person name="Zhang T."/>
            <person name="Song X."/>
            <person name="Zhang H."/>
            <person name="Dai N."/>
            <person name="Sheng W."/>
            <person name="Hou X."/>
            <person name="Wei L."/>
        </authorList>
    </citation>
    <scope>NUCLEOTIDE SEQUENCE</scope>
    <source>
        <strain evidence="1">K16</strain>
        <tissue evidence="1">Leaf</tissue>
    </source>
</reference>
<organism evidence="1 2">
    <name type="scientific">Sesamum angolense</name>
    <dbReference type="NCBI Taxonomy" id="2727404"/>
    <lineage>
        <taxon>Eukaryota</taxon>
        <taxon>Viridiplantae</taxon>
        <taxon>Streptophyta</taxon>
        <taxon>Embryophyta</taxon>
        <taxon>Tracheophyta</taxon>
        <taxon>Spermatophyta</taxon>
        <taxon>Magnoliopsida</taxon>
        <taxon>eudicotyledons</taxon>
        <taxon>Gunneridae</taxon>
        <taxon>Pentapetalae</taxon>
        <taxon>asterids</taxon>
        <taxon>lamiids</taxon>
        <taxon>Lamiales</taxon>
        <taxon>Pedaliaceae</taxon>
        <taxon>Sesamum</taxon>
    </lineage>
</organism>
<reference evidence="1" key="2">
    <citation type="journal article" date="2024" name="Plant">
        <title>Genomic evolution and insights into agronomic trait innovations of Sesamum species.</title>
        <authorList>
            <person name="Miao H."/>
            <person name="Wang L."/>
            <person name="Qu L."/>
            <person name="Liu H."/>
            <person name="Sun Y."/>
            <person name="Le M."/>
            <person name="Wang Q."/>
            <person name="Wei S."/>
            <person name="Zheng Y."/>
            <person name="Lin W."/>
            <person name="Duan Y."/>
            <person name="Cao H."/>
            <person name="Xiong S."/>
            <person name="Wang X."/>
            <person name="Wei L."/>
            <person name="Li C."/>
            <person name="Ma Q."/>
            <person name="Ju M."/>
            <person name="Zhao R."/>
            <person name="Li G."/>
            <person name="Mu C."/>
            <person name="Tian Q."/>
            <person name="Mei H."/>
            <person name="Zhang T."/>
            <person name="Gao T."/>
            <person name="Zhang H."/>
        </authorList>
    </citation>
    <scope>NUCLEOTIDE SEQUENCE</scope>
    <source>
        <strain evidence="1">K16</strain>
    </source>
</reference>
<gene>
    <name evidence="1" type="ORF">Sango_1375500</name>
</gene>
<proteinExistence type="predicted"/>
<keyword evidence="2" id="KW-1185">Reference proteome</keyword>
<dbReference type="PANTHER" id="PTHR31681">
    <property type="entry name" value="C2H2-LIKE ZINC FINGER PROTEIN"/>
    <property type="match status" value="1"/>
</dbReference>
<dbReference type="AlphaFoldDB" id="A0AAE1WT43"/>
<protein>
    <submittedName>
        <fullName evidence="1">Uncharacterized protein</fullName>
    </submittedName>
</protein>
<dbReference type="SUPFAM" id="SSF56399">
    <property type="entry name" value="ADP-ribosylation"/>
    <property type="match status" value="1"/>
</dbReference>
<evidence type="ECO:0000313" key="2">
    <source>
        <dbReference type="Proteomes" id="UP001289374"/>
    </source>
</evidence>
<comment type="caution">
    <text evidence="1">The sequence shown here is derived from an EMBL/GenBank/DDBJ whole genome shotgun (WGS) entry which is preliminary data.</text>
</comment>
<evidence type="ECO:0000313" key="1">
    <source>
        <dbReference type="EMBL" id="KAK4399000.1"/>
    </source>
</evidence>
<dbReference type="EMBL" id="JACGWL010000007">
    <property type="protein sequence ID" value="KAK4399000.1"/>
    <property type="molecule type" value="Genomic_DNA"/>
</dbReference>
<accession>A0AAE1WT43</accession>
<dbReference type="FunFam" id="3.90.228.10:FF:000015">
    <property type="entry name" value="C2H2-like zinc finger protein"/>
    <property type="match status" value="1"/>
</dbReference>
<name>A0AAE1WT43_9LAMI</name>
<dbReference type="Proteomes" id="UP001289374">
    <property type="component" value="Unassembled WGS sequence"/>
</dbReference>